<dbReference type="PROSITE" id="PS50893">
    <property type="entry name" value="ABC_TRANSPORTER_2"/>
    <property type="match status" value="2"/>
</dbReference>
<dbReference type="InterPro" id="IPR027417">
    <property type="entry name" value="P-loop_NTPase"/>
</dbReference>
<organism evidence="7 8">
    <name type="scientific">Plantactinospora siamensis</name>
    <dbReference type="NCBI Taxonomy" id="555372"/>
    <lineage>
        <taxon>Bacteria</taxon>
        <taxon>Bacillati</taxon>
        <taxon>Actinomycetota</taxon>
        <taxon>Actinomycetes</taxon>
        <taxon>Micromonosporales</taxon>
        <taxon>Micromonosporaceae</taxon>
        <taxon>Plantactinospora</taxon>
    </lineage>
</organism>
<dbReference type="InterPro" id="IPR050107">
    <property type="entry name" value="ABC_carbohydrate_import_ATPase"/>
</dbReference>
<evidence type="ECO:0000256" key="5">
    <source>
        <dbReference type="SAM" id="MobiDB-lite"/>
    </source>
</evidence>
<name>A0ABV6NUX6_9ACTN</name>
<keyword evidence="3" id="KW-0547">Nucleotide-binding</keyword>
<feature type="domain" description="ABC transporter" evidence="6">
    <location>
        <begin position="49"/>
        <end position="285"/>
    </location>
</feature>
<dbReference type="Pfam" id="PF00005">
    <property type="entry name" value="ABC_tran"/>
    <property type="match status" value="2"/>
</dbReference>
<gene>
    <name evidence="7" type="ORF">ACFFHU_10565</name>
</gene>
<dbReference type="PANTHER" id="PTHR43790:SF9">
    <property type="entry name" value="GALACTOFURANOSE TRANSPORTER ATP-BINDING PROTEIN YTFR"/>
    <property type="match status" value="1"/>
</dbReference>
<feature type="compositionally biased region" description="Low complexity" evidence="5">
    <location>
        <begin position="9"/>
        <end position="22"/>
    </location>
</feature>
<accession>A0ABV6NUX6</accession>
<dbReference type="GO" id="GO:0005524">
    <property type="term" value="F:ATP binding"/>
    <property type="evidence" value="ECO:0007669"/>
    <property type="project" value="UniProtKB-KW"/>
</dbReference>
<keyword evidence="8" id="KW-1185">Reference proteome</keyword>
<dbReference type="SMART" id="SM00382">
    <property type="entry name" value="AAA"/>
    <property type="match status" value="2"/>
</dbReference>
<dbReference type="PROSITE" id="PS00211">
    <property type="entry name" value="ABC_TRANSPORTER_1"/>
    <property type="match status" value="1"/>
</dbReference>
<keyword evidence="1" id="KW-0813">Transport</keyword>
<keyword evidence="2" id="KW-0677">Repeat</keyword>
<dbReference type="Proteomes" id="UP001589894">
    <property type="component" value="Unassembled WGS sequence"/>
</dbReference>
<protein>
    <submittedName>
        <fullName evidence="7">Sugar ABC transporter ATP-binding protein</fullName>
    </submittedName>
</protein>
<evidence type="ECO:0000256" key="3">
    <source>
        <dbReference type="ARBA" id="ARBA00022741"/>
    </source>
</evidence>
<feature type="domain" description="ABC transporter" evidence="6">
    <location>
        <begin position="297"/>
        <end position="539"/>
    </location>
</feature>
<feature type="region of interest" description="Disordered" evidence="5">
    <location>
        <begin position="1"/>
        <end position="46"/>
    </location>
</feature>
<reference evidence="7 8" key="1">
    <citation type="submission" date="2024-09" db="EMBL/GenBank/DDBJ databases">
        <authorList>
            <person name="Sun Q."/>
            <person name="Mori K."/>
        </authorList>
    </citation>
    <scope>NUCLEOTIDE SEQUENCE [LARGE SCALE GENOMIC DNA]</scope>
    <source>
        <strain evidence="7 8">TBRC 2205</strain>
    </source>
</reference>
<dbReference type="PANTHER" id="PTHR43790">
    <property type="entry name" value="CARBOHYDRATE TRANSPORT ATP-BINDING PROTEIN MG119-RELATED"/>
    <property type="match status" value="1"/>
</dbReference>
<dbReference type="InterPro" id="IPR003439">
    <property type="entry name" value="ABC_transporter-like_ATP-bd"/>
</dbReference>
<proteinExistence type="predicted"/>
<comment type="caution">
    <text evidence="7">The sequence shown here is derived from an EMBL/GenBank/DDBJ whole genome shotgun (WGS) entry which is preliminary data.</text>
</comment>
<dbReference type="Gene3D" id="3.40.50.300">
    <property type="entry name" value="P-loop containing nucleotide triphosphate hydrolases"/>
    <property type="match status" value="2"/>
</dbReference>
<dbReference type="InterPro" id="IPR017871">
    <property type="entry name" value="ABC_transporter-like_CS"/>
</dbReference>
<evidence type="ECO:0000259" key="6">
    <source>
        <dbReference type="PROSITE" id="PS50893"/>
    </source>
</evidence>
<sequence>MTDRDDGARPPAGAGPGSARDATGSARDATGLARDAAGGSAPALDPPVVEAVGVSKRFGSTLALDRVDLLVRPGETHALVGRNGAGKSTLVGILTGLLAADAGCVAFAGAPAPPLGDRDGWRRRVACVYQRSTIIPSLTVAENLFLNRQARGAGRLISWSRVRREAERLLRAWSLDVDVRQPAAALTVEQRQIVEIARALSFGARFIILDEPTAQLDAAGIGRLFARIRDLRAQGVTFLFISHHLQEVYEICDRVTVLRDARHIRTAPVAQLDRPALVAAMTGADVTLPEAGHRPPPRDAPVLLSVRDLTTRSGATLTVQARGGEVVGLAGGGGSGKVEVAEAIVGLARPAAGAVSVAGRALRPGSVPDALAAGIGLVPQDRHREGLVPSLSIGENVTMTVPDRVGRYGFISPARRDALARAAIADLAVKASGPRAPVADLSGGNQQKVVMARALANDPKALVLITPTAGVDVRSKQTLLGVVDEVRRRGSTVVVVSDELDDLRICDRVLVMFAGRVVAELARGWRDNDLVAAMEGVELDHV</sequence>
<dbReference type="EMBL" id="JBHLUE010000007">
    <property type="protein sequence ID" value="MFC0564575.1"/>
    <property type="molecule type" value="Genomic_DNA"/>
</dbReference>
<dbReference type="InterPro" id="IPR003593">
    <property type="entry name" value="AAA+_ATPase"/>
</dbReference>
<evidence type="ECO:0000256" key="4">
    <source>
        <dbReference type="ARBA" id="ARBA00022840"/>
    </source>
</evidence>
<evidence type="ECO:0000256" key="2">
    <source>
        <dbReference type="ARBA" id="ARBA00022737"/>
    </source>
</evidence>
<evidence type="ECO:0000313" key="7">
    <source>
        <dbReference type="EMBL" id="MFC0564575.1"/>
    </source>
</evidence>
<dbReference type="RefSeq" id="WP_377337699.1">
    <property type="nucleotide sequence ID" value="NZ_JBHLUE010000007.1"/>
</dbReference>
<keyword evidence="4 7" id="KW-0067">ATP-binding</keyword>
<evidence type="ECO:0000256" key="1">
    <source>
        <dbReference type="ARBA" id="ARBA00022448"/>
    </source>
</evidence>
<dbReference type="SUPFAM" id="SSF52540">
    <property type="entry name" value="P-loop containing nucleoside triphosphate hydrolases"/>
    <property type="match status" value="2"/>
</dbReference>
<evidence type="ECO:0000313" key="8">
    <source>
        <dbReference type="Proteomes" id="UP001589894"/>
    </source>
</evidence>
<dbReference type="CDD" id="cd03216">
    <property type="entry name" value="ABC_Carb_Monos_I"/>
    <property type="match status" value="1"/>
</dbReference>